<accession>A0A5B6UFQ4</accession>
<dbReference type="Pfam" id="PF14577">
    <property type="entry name" value="SEO_C"/>
    <property type="match status" value="1"/>
</dbReference>
<organism evidence="3 4">
    <name type="scientific">Gossypium australe</name>
    <dbReference type="NCBI Taxonomy" id="47621"/>
    <lineage>
        <taxon>Eukaryota</taxon>
        <taxon>Viridiplantae</taxon>
        <taxon>Streptophyta</taxon>
        <taxon>Embryophyta</taxon>
        <taxon>Tracheophyta</taxon>
        <taxon>Spermatophyta</taxon>
        <taxon>Magnoliopsida</taxon>
        <taxon>eudicotyledons</taxon>
        <taxon>Gunneridae</taxon>
        <taxon>Pentapetalae</taxon>
        <taxon>rosids</taxon>
        <taxon>malvids</taxon>
        <taxon>Malvales</taxon>
        <taxon>Malvaceae</taxon>
        <taxon>Malvoideae</taxon>
        <taxon>Gossypium</taxon>
    </lineage>
</organism>
<keyword evidence="4" id="KW-1185">Reference proteome</keyword>
<reference evidence="3" key="1">
    <citation type="submission" date="2019-08" db="EMBL/GenBank/DDBJ databases">
        <authorList>
            <person name="Liu F."/>
        </authorList>
    </citation>
    <scope>NUCLEOTIDE SEQUENCE [LARGE SCALE GENOMIC DNA]</scope>
    <source>
        <strain evidence="3">PA1801</strain>
        <tissue evidence="3">Leaf</tissue>
    </source>
</reference>
<evidence type="ECO:0000313" key="3">
    <source>
        <dbReference type="EMBL" id="KAA3456901.1"/>
    </source>
</evidence>
<dbReference type="InterPro" id="IPR027942">
    <property type="entry name" value="SEO_N"/>
</dbReference>
<dbReference type="EMBL" id="SMMG02000011">
    <property type="protein sequence ID" value="KAA3456901.1"/>
    <property type="molecule type" value="Genomic_DNA"/>
</dbReference>
<dbReference type="PANTHER" id="PTHR33232">
    <property type="entry name" value="PROTEIN SIEVE ELEMENT OCCLUSION B-LIKE"/>
    <property type="match status" value="1"/>
</dbReference>
<dbReference type="AlphaFoldDB" id="A0A5B6UFQ4"/>
<feature type="domain" description="Sieve element occlusion N-terminal" evidence="1">
    <location>
        <begin position="21"/>
        <end position="263"/>
    </location>
</feature>
<proteinExistence type="predicted"/>
<dbReference type="PANTHER" id="PTHR33232:SF12">
    <property type="entry name" value="PROTEIN SIEVE ELEMENT OCCLUSION B-LIKE"/>
    <property type="match status" value="1"/>
</dbReference>
<protein>
    <submittedName>
        <fullName evidence="3">Protein SIEVE ELEMENT OCCLUSION B-like</fullName>
    </submittedName>
</protein>
<feature type="domain" description="Sieve element occlusion C-terminal" evidence="2">
    <location>
        <begin position="418"/>
        <end position="632"/>
    </location>
</feature>
<gene>
    <name evidence="3" type="ORF">EPI10_003644</name>
</gene>
<evidence type="ECO:0000259" key="1">
    <source>
        <dbReference type="Pfam" id="PF14576"/>
    </source>
</evidence>
<sequence>MAQASRSQQLVRSERRMFAASDDNAMLKQILSTHAPDGRLVDVKPILLIIDNVLRHITPEIDQALTAGSGRIDSFDDPTNLSAIDGVLDALAYIVHKISCEISCKCAGGGDAHATTMVILNLLSSYSWDAKVVLTLAAFAVNFGEFWLIVQLCTTNTLAKSVALLKQLPDVLEHSQTLKPHFDALNKLIKAMIDVTKCIVEFIELPCEYISSEVPPLSTAMASIPTAAYWTIRSVVACAAQITSLVGLSHPLRKHGNCQAWHIKLAAYMNTFEISYVFAISVLVDIDVLRRKHVLLLISDLDISLDEIQVLEVLYKYERASSSELNYEIVWLPIVDRSAWNDSYQQKFLNLQSIMPWYTVNHPSVIEPAVIKYTKEKWRFVKKPIVVTLDPLGKVTCTNALNMMWIWGNAAFPFSTEKEESLWKSESWTIELLVDGLEPNLPNWMEWIESFTSATKKAAQTLEIGLEMVYVGKNNAKERVKKISALITEKQLSHSWQDASVWFFWNRLESMLYSKTQHGKTNDPDIIKQEVMTILGYDGSEHGWAIFFLGTTEMVRANGERILSSVQSFEEWEEMARQMGFIPALRKHLEGITDDHHCTRLILPGISGGIAERVVCAECGRPMEMYFMYRCCVE</sequence>
<dbReference type="GO" id="GO:0010088">
    <property type="term" value="P:phloem development"/>
    <property type="evidence" value="ECO:0007669"/>
    <property type="project" value="InterPro"/>
</dbReference>
<name>A0A5B6UFQ4_9ROSI</name>
<dbReference type="Pfam" id="PF14576">
    <property type="entry name" value="SEO_N"/>
    <property type="match status" value="1"/>
</dbReference>
<dbReference type="Proteomes" id="UP000325315">
    <property type="component" value="Unassembled WGS sequence"/>
</dbReference>
<evidence type="ECO:0000259" key="2">
    <source>
        <dbReference type="Pfam" id="PF14577"/>
    </source>
</evidence>
<dbReference type="InterPro" id="IPR039299">
    <property type="entry name" value="SEOA"/>
</dbReference>
<comment type="caution">
    <text evidence="3">The sequence shown here is derived from an EMBL/GenBank/DDBJ whole genome shotgun (WGS) entry which is preliminary data.</text>
</comment>
<dbReference type="InterPro" id="IPR027944">
    <property type="entry name" value="SEO_C"/>
</dbReference>
<evidence type="ECO:0000313" key="4">
    <source>
        <dbReference type="Proteomes" id="UP000325315"/>
    </source>
</evidence>
<dbReference type="OrthoDB" id="1145248at2759"/>